<protein>
    <submittedName>
        <fullName evidence="2">Uncharacterized protein</fullName>
    </submittedName>
</protein>
<reference evidence="2" key="1">
    <citation type="submission" date="2022-11" db="UniProtKB">
        <authorList>
            <consortium name="WormBaseParasite"/>
        </authorList>
    </citation>
    <scope>IDENTIFICATION</scope>
</reference>
<dbReference type="WBParaSite" id="Minc3s00303g09773">
    <property type="protein sequence ID" value="Minc3s00303g09773"/>
    <property type="gene ID" value="Minc3s00303g09773"/>
</dbReference>
<sequence>MSSIPNLIFFSRNSNIFFIKPESVEFSKTTISNIKHNFWTWFLGFLLVTINDDEEIGPLPGFTNLQLVDPVKARLIMAAESKSLDDLVRNLRENNNILHQFCLERGLDYGTQNTANAIDVYFSNFSVHDEFNDDDD</sequence>
<accession>A0A914L6H4</accession>
<evidence type="ECO:0000313" key="1">
    <source>
        <dbReference type="Proteomes" id="UP000887563"/>
    </source>
</evidence>
<organism evidence="1 2">
    <name type="scientific">Meloidogyne incognita</name>
    <name type="common">Southern root-knot nematode worm</name>
    <name type="synonym">Oxyuris incognita</name>
    <dbReference type="NCBI Taxonomy" id="6306"/>
    <lineage>
        <taxon>Eukaryota</taxon>
        <taxon>Metazoa</taxon>
        <taxon>Ecdysozoa</taxon>
        <taxon>Nematoda</taxon>
        <taxon>Chromadorea</taxon>
        <taxon>Rhabditida</taxon>
        <taxon>Tylenchina</taxon>
        <taxon>Tylenchomorpha</taxon>
        <taxon>Tylenchoidea</taxon>
        <taxon>Meloidogynidae</taxon>
        <taxon>Meloidogyninae</taxon>
        <taxon>Meloidogyne</taxon>
        <taxon>Meloidogyne incognita group</taxon>
    </lineage>
</organism>
<name>A0A914L6H4_MELIC</name>
<evidence type="ECO:0000313" key="2">
    <source>
        <dbReference type="WBParaSite" id="Minc3s00303g09773"/>
    </source>
</evidence>
<dbReference type="AlphaFoldDB" id="A0A914L6H4"/>
<proteinExistence type="predicted"/>
<dbReference type="Proteomes" id="UP000887563">
    <property type="component" value="Unplaced"/>
</dbReference>
<keyword evidence="1" id="KW-1185">Reference proteome</keyword>